<dbReference type="CDD" id="cd00672">
    <property type="entry name" value="CysRS_core"/>
    <property type="match status" value="1"/>
</dbReference>
<evidence type="ECO:0000256" key="1">
    <source>
        <dbReference type="ARBA" id="ARBA00004496"/>
    </source>
</evidence>
<dbReference type="InterPro" id="IPR015803">
    <property type="entry name" value="Cys-tRNA-ligase"/>
</dbReference>
<name>A0A5E6MHT3_9BACT</name>
<evidence type="ECO:0000259" key="13">
    <source>
        <dbReference type="Pfam" id="PF01406"/>
    </source>
</evidence>
<dbReference type="Pfam" id="PF23493">
    <property type="entry name" value="CysS_C"/>
    <property type="match status" value="1"/>
</dbReference>
<dbReference type="InterPro" id="IPR024909">
    <property type="entry name" value="Cys-tRNA/MSH_ligase"/>
</dbReference>
<feature type="binding site" evidence="12">
    <location>
        <position position="218"/>
    </location>
    <ligand>
        <name>Zn(2+)</name>
        <dbReference type="ChEBI" id="CHEBI:29105"/>
    </ligand>
</feature>
<dbReference type="HAMAP" id="MF_00041">
    <property type="entry name" value="Cys_tRNA_synth"/>
    <property type="match status" value="1"/>
</dbReference>
<dbReference type="PANTHER" id="PTHR10890">
    <property type="entry name" value="CYSTEINYL-TRNA SYNTHETASE"/>
    <property type="match status" value="1"/>
</dbReference>
<dbReference type="RefSeq" id="WP_142660807.1">
    <property type="nucleotide sequence ID" value="NZ_CABFVA020000114.1"/>
</dbReference>
<feature type="binding site" evidence="12">
    <location>
        <position position="247"/>
    </location>
    <ligand>
        <name>Zn(2+)</name>
        <dbReference type="ChEBI" id="CHEBI:29105"/>
    </ligand>
</feature>
<keyword evidence="7 12" id="KW-0547">Nucleotide-binding</keyword>
<keyword evidence="5 12" id="KW-0436">Ligase</keyword>
<dbReference type="InterPro" id="IPR009080">
    <property type="entry name" value="tRNAsynth_Ia_anticodon-bd"/>
</dbReference>
<evidence type="ECO:0000256" key="9">
    <source>
        <dbReference type="ARBA" id="ARBA00022840"/>
    </source>
</evidence>
<comment type="cofactor">
    <cofactor evidence="12">
        <name>Zn(2+)</name>
        <dbReference type="ChEBI" id="CHEBI:29105"/>
    </cofactor>
    <text evidence="12">Binds 1 zinc ion per subunit.</text>
</comment>
<dbReference type="GO" id="GO:0005829">
    <property type="term" value="C:cytosol"/>
    <property type="evidence" value="ECO:0007669"/>
    <property type="project" value="TreeGrafter"/>
</dbReference>
<keyword evidence="17" id="KW-1185">Reference proteome</keyword>
<dbReference type="NCBIfam" id="TIGR00435">
    <property type="entry name" value="cysS"/>
    <property type="match status" value="1"/>
</dbReference>
<evidence type="ECO:0000256" key="3">
    <source>
        <dbReference type="ARBA" id="ARBA00011245"/>
    </source>
</evidence>
<evidence type="ECO:0000313" key="17">
    <source>
        <dbReference type="Proteomes" id="UP000334923"/>
    </source>
</evidence>
<keyword evidence="4 12" id="KW-0963">Cytoplasm</keyword>
<evidence type="ECO:0000256" key="8">
    <source>
        <dbReference type="ARBA" id="ARBA00022833"/>
    </source>
</evidence>
<dbReference type="GO" id="GO:0006423">
    <property type="term" value="P:cysteinyl-tRNA aminoacylation"/>
    <property type="evidence" value="ECO:0007669"/>
    <property type="project" value="UniProtKB-UniRule"/>
</dbReference>
<proteinExistence type="inferred from homology"/>
<feature type="binding site" evidence="12">
    <location>
        <position position="34"/>
    </location>
    <ligand>
        <name>Zn(2+)</name>
        <dbReference type="ChEBI" id="CHEBI:29105"/>
    </ligand>
</feature>
<comment type="subunit">
    <text evidence="3 12">Monomer.</text>
</comment>
<dbReference type="InterPro" id="IPR014729">
    <property type="entry name" value="Rossmann-like_a/b/a_fold"/>
</dbReference>
<dbReference type="AlphaFoldDB" id="A0A5E6MHT3"/>
<evidence type="ECO:0000259" key="15">
    <source>
        <dbReference type="Pfam" id="PF23493"/>
    </source>
</evidence>
<comment type="catalytic activity">
    <reaction evidence="12">
        <text>tRNA(Cys) + L-cysteine + ATP = L-cysteinyl-tRNA(Cys) + AMP + diphosphate</text>
        <dbReference type="Rhea" id="RHEA:17773"/>
        <dbReference type="Rhea" id="RHEA-COMP:9661"/>
        <dbReference type="Rhea" id="RHEA-COMP:9679"/>
        <dbReference type="ChEBI" id="CHEBI:30616"/>
        <dbReference type="ChEBI" id="CHEBI:33019"/>
        <dbReference type="ChEBI" id="CHEBI:35235"/>
        <dbReference type="ChEBI" id="CHEBI:78442"/>
        <dbReference type="ChEBI" id="CHEBI:78517"/>
        <dbReference type="ChEBI" id="CHEBI:456215"/>
        <dbReference type="EC" id="6.1.1.16"/>
    </reaction>
</comment>
<sequence>MTHCRSPLHLFNTFSRTLEEFRPIAPPKVRIYACGPTVYGRAHIGNFRTFLFVDLLRRVLALFGFEPEQVMNYTDVDDKTIAAAQAASLPLREFTSRYIDLFEQDMKTLHILLPDRRPKATDHIGLMIALIEKLLQNGHAYVGEDRSVYFRIDSFPDYGRLAHLDRRGLQPGARIAQDEYVKESVGDFALWKAWKPEDGEVGWDSPWGRGRPGWHIECSAMSMHYLGEEFDIHCGGSDLVFPHHENEIAQSRCATGKAFAHVWLHCSHVLVDGEKMSKSLGNVYSVADVLAKGYTGRHLRFLLLTAAHYRQTLNFTWDALAAAKAAVDRIDDWLARWRPLPAERFAAATPEGETLLSSFCGALAEDLNLPDALGHFFDFLRATNRALDLGAPLPNLPAIWQAVDSVLGLGEPLDTPSSLVQELAGRRADARSRKDWKESDSLREAIEQEGWTVRDTPKGQELRRR</sequence>
<dbReference type="InterPro" id="IPR032678">
    <property type="entry name" value="tRNA-synt_1_cat_dom"/>
</dbReference>
<dbReference type="SUPFAM" id="SSF52374">
    <property type="entry name" value="Nucleotidylyl transferase"/>
    <property type="match status" value="1"/>
</dbReference>
<evidence type="ECO:0000256" key="7">
    <source>
        <dbReference type="ARBA" id="ARBA00022741"/>
    </source>
</evidence>
<evidence type="ECO:0000256" key="2">
    <source>
        <dbReference type="ARBA" id="ARBA00005594"/>
    </source>
</evidence>
<feature type="short sequence motif" description="'HIGH' region" evidence="12">
    <location>
        <begin position="36"/>
        <end position="46"/>
    </location>
</feature>
<protein>
    <recommendedName>
        <fullName evidence="12">Cysteine--tRNA ligase</fullName>
        <ecNumber evidence="12">6.1.1.16</ecNumber>
    </recommendedName>
    <alternativeName>
        <fullName evidence="12">Cysteinyl-tRNA synthetase</fullName>
        <shortName evidence="12">CysRS</shortName>
    </alternativeName>
</protein>
<evidence type="ECO:0000256" key="12">
    <source>
        <dbReference type="HAMAP-Rule" id="MF_00041"/>
    </source>
</evidence>
<feature type="domain" description="tRNA synthetases class I catalytic" evidence="13">
    <location>
        <begin position="21"/>
        <end position="324"/>
    </location>
</feature>
<dbReference type="InterPro" id="IPR056411">
    <property type="entry name" value="CysS_C"/>
</dbReference>
<feature type="binding site" evidence="12">
    <location>
        <position position="278"/>
    </location>
    <ligand>
        <name>ATP</name>
        <dbReference type="ChEBI" id="CHEBI:30616"/>
    </ligand>
</feature>
<dbReference type="InterPro" id="IPR015273">
    <property type="entry name" value="Cys-tRNA-synt_Ia_DALR"/>
</dbReference>
<keyword evidence="11 12" id="KW-0030">Aminoacyl-tRNA synthetase</keyword>
<comment type="similarity">
    <text evidence="2 12">Belongs to the class-I aminoacyl-tRNA synthetase family.</text>
</comment>
<dbReference type="EC" id="6.1.1.16" evidence="12"/>
<organism evidence="16 17">
    <name type="scientific">Methylacidimicrobium tartarophylax</name>
    <dbReference type="NCBI Taxonomy" id="1041768"/>
    <lineage>
        <taxon>Bacteria</taxon>
        <taxon>Pseudomonadati</taxon>
        <taxon>Verrucomicrobiota</taxon>
        <taxon>Methylacidimicrobium</taxon>
    </lineage>
</organism>
<keyword evidence="10 12" id="KW-0648">Protein biosynthesis</keyword>
<feature type="domain" description="Cysteinyl-tRNA ligase anticodon binding" evidence="15">
    <location>
        <begin position="425"/>
        <end position="463"/>
    </location>
</feature>
<dbReference type="EMBL" id="CABFVA020000114">
    <property type="protein sequence ID" value="VVM07877.1"/>
    <property type="molecule type" value="Genomic_DNA"/>
</dbReference>
<feature type="domain" description="Cysteinyl-tRNA synthetase class Ia DALR" evidence="14">
    <location>
        <begin position="359"/>
        <end position="388"/>
    </location>
</feature>
<keyword evidence="6 12" id="KW-0479">Metal-binding</keyword>
<dbReference type="Pfam" id="PF09190">
    <property type="entry name" value="DALR_2"/>
    <property type="match status" value="1"/>
</dbReference>
<feature type="binding site" evidence="12">
    <location>
        <position position="243"/>
    </location>
    <ligand>
        <name>Zn(2+)</name>
        <dbReference type="ChEBI" id="CHEBI:29105"/>
    </ligand>
</feature>
<reference evidence="16 17" key="1">
    <citation type="submission" date="2019-09" db="EMBL/GenBank/DDBJ databases">
        <authorList>
            <person name="Cremers G."/>
        </authorList>
    </citation>
    <scope>NUCLEOTIDE SEQUENCE [LARGE SCALE GENOMIC DNA]</scope>
    <source>
        <strain evidence="16">4A</strain>
    </source>
</reference>
<dbReference type="GO" id="GO:0008270">
    <property type="term" value="F:zinc ion binding"/>
    <property type="evidence" value="ECO:0007669"/>
    <property type="project" value="UniProtKB-UniRule"/>
</dbReference>
<dbReference type="Gene3D" id="1.20.120.640">
    <property type="entry name" value="Anticodon-binding domain of a subclass of class I aminoacyl-tRNA synthetases"/>
    <property type="match status" value="1"/>
</dbReference>
<dbReference type="PRINTS" id="PR00983">
    <property type="entry name" value="TRNASYNTHCYS"/>
</dbReference>
<gene>
    <name evidence="16" type="primary">CARS</name>
    <name evidence="12 16" type="synonym">cysS</name>
    <name evidence="16" type="ORF">MAMT_01971</name>
</gene>
<evidence type="ECO:0000259" key="14">
    <source>
        <dbReference type="Pfam" id="PF09190"/>
    </source>
</evidence>
<evidence type="ECO:0000256" key="10">
    <source>
        <dbReference type="ARBA" id="ARBA00022917"/>
    </source>
</evidence>
<accession>A0A5E6MHT3</accession>
<dbReference type="Pfam" id="PF01406">
    <property type="entry name" value="tRNA-synt_1e"/>
    <property type="match status" value="1"/>
</dbReference>
<evidence type="ECO:0000256" key="4">
    <source>
        <dbReference type="ARBA" id="ARBA00022490"/>
    </source>
</evidence>
<keyword evidence="9 12" id="KW-0067">ATP-binding</keyword>
<dbReference type="SUPFAM" id="SSF47323">
    <property type="entry name" value="Anticodon-binding domain of a subclass of class I aminoacyl-tRNA synthetases"/>
    <property type="match status" value="1"/>
</dbReference>
<dbReference type="PANTHER" id="PTHR10890:SF3">
    <property type="entry name" value="CYSTEINE--TRNA LIGASE, CYTOPLASMIC"/>
    <property type="match status" value="1"/>
</dbReference>
<evidence type="ECO:0000256" key="5">
    <source>
        <dbReference type="ARBA" id="ARBA00022598"/>
    </source>
</evidence>
<dbReference type="OrthoDB" id="9815130at2"/>
<comment type="subcellular location">
    <subcellularLocation>
        <location evidence="1 12">Cytoplasm</location>
    </subcellularLocation>
</comment>
<feature type="short sequence motif" description="'KMSKS' region" evidence="12">
    <location>
        <begin position="275"/>
        <end position="279"/>
    </location>
</feature>
<dbReference type="Gene3D" id="3.40.50.620">
    <property type="entry name" value="HUPs"/>
    <property type="match status" value="1"/>
</dbReference>
<dbReference type="GO" id="GO:0004817">
    <property type="term" value="F:cysteine-tRNA ligase activity"/>
    <property type="evidence" value="ECO:0007669"/>
    <property type="project" value="UniProtKB-UniRule"/>
</dbReference>
<keyword evidence="8 12" id="KW-0862">Zinc</keyword>
<dbReference type="Proteomes" id="UP000334923">
    <property type="component" value="Unassembled WGS sequence"/>
</dbReference>
<evidence type="ECO:0000313" key="16">
    <source>
        <dbReference type="EMBL" id="VVM07877.1"/>
    </source>
</evidence>
<evidence type="ECO:0000256" key="6">
    <source>
        <dbReference type="ARBA" id="ARBA00022723"/>
    </source>
</evidence>
<dbReference type="GO" id="GO:0005524">
    <property type="term" value="F:ATP binding"/>
    <property type="evidence" value="ECO:0007669"/>
    <property type="project" value="UniProtKB-UniRule"/>
</dbReference>
<evidence type="ECO:0000256" key="11">
    <source>
        <dbReference type="ARBA" id="ARBA00023146"/>
    </source>
</evidence>